<dbReference type="PROSITE" id="PS50103">
    <property type="entry name" value="ZF_C3H1"/>
    <property type="match status" value="2"/>
</dbReference>
<feature type="region of interest" description="Disordered" evidence="5">
    <location>
        <begin position="336"/>
        <end position="368"/>
    </location>
</feature>
<name>A0A2H6KBR2_9APIC</name>
<proteinExistence type="predicted"/>
<evidence type="ECO:0000256" key="5">
    <source>
        <dbReference type="SAM" id="MobiDB-lite"/>
    </source>
</evidence>
<dbReference type="PANTHER" id="PTHR14493:SF50">
    <property type="entry name" value="RING FINGER PROTEIN UNKEMPT"/>
    <property type="match status" value="1"/>
</dbReference>
<evidence type="ECO:0000313" key="8">
    <source>
        <dbReference type="Proteomes" id="UP000236319"/>
    </source>
</evidence>
<gene>
    <name evidence="7" type="ORF">BOVATA_019250</name>
</gene>
<evidence type="ECO:0000259" key="6">
    <source>
        <dbReference type="PROSITE" id="PS50103"/>
    </source>
</evidence>
<comment type="caution">
    <text evidence="7">The sequence shown here is derived from an EMBL/GenBank/DDBJ whole genome shotgun (WGS) entry which is preliminary data.</text>
</comment>
<evidence type="ECO:0000313" key="7">
    <source>
        <dbReference type="EMBL" id="GBE60432.1"/>
    </source>
</evidence>
<feature type="zinc finger region" description="C3H1-type" evidence="4">
    <location>
        <begin position="55"/>
        <end position="90"/>
    </location>
</feature>
<dbReference type="RefSeq" id="XP_028866675.1">
    <property type="nucleotide sequence ID" value="XM_029010842.1"/>
</dbReference>
<dbReference type="OrthoDB" id="20534at2759"/>
<dbReference type="EMBL" id="BDSA01000002">
    <property type="protein sequence ID" value="GBE60432.1"/>
    <property type="molecule type" value="Genomic_DNA"/>
</dbReference>
<evidence type="ECO:0000256" key="3">
    <source>
        <dbReference type="ARBA" id="ARBA00022833"/>
    </source>
</evidence>
<feature type="region of interest" description="Disordered" evidence="5">
    <location>
        <begin position="402"/>
        <end position="445"/>
    </location>
</feature>
<dbReference type="SMART" id="SM00356">
    <property type="entry name" value="ZnF_C3H1"/>
    <property type="match status" value="3"/>
</dbReference>
<dbReference type="Proteomes" id="UP000236319">
    <property type="component" value="Unassembled WGS sequence"/>
</dbReference>
<feature type="zinc finger region" description="C3H1-type" evidence="4">
    <location>
        <begin position="11"/>
        <end position="39"/>
    </location>
</feature>
<protein>
    <submittedName>
        <fullName evidence="7">Zinc CCCH type domain-containing protein</fullName>
    </submittedName>
</protein>
<dbReference type="Gene3D" id="3.30.1370.210">
    <property type="match status" value="1"/>
</dbReference>
<organism evidence="7 8">
    <name type="scientific">Babesia ovata</name>
    <dbReference type="NCBI Taxonomy" id="189622"/>
    <lineage>
        <taxon>Eukaryota</taxon>
        <taxon>Sar</taxon>
        <taxon>Alveolata</taxon>
        <taxon>Apicomplexa</taxon>
        <taxon>Aconoidasida</taxon>
        <taxon>Piroplasmida</taxon>
        <taxon>Babesiidae</taxon>
        <taxon>Babesia</taxon>
    </lineage>
</organism>
<feature type="domain" description="C3H1-type" evidence="6">
    <location>
        <begin position="11"/>
        <end position="39"/>
    </location>
</feature>
<dbReference type="GO" id="GO:0008270">
    <property type="term" value="F:zinc ion binding"/>
    <property type="evidence" value="ECO:0007669"/>
    <property type="project" value="UniProtKB-KW"/>
</dbReference>
<evidence type="ECO:0000256" key="1">
    <source>
        <dbReference type="ARBA" id="ARBA00022723"/>
    </source>
</evidence>
<reference evidence="7 8" key="1">
    <citation type="journal article" date="2017" name="BMC Genomics">
        <title>Whole-genome assembly of Babesia ovata and comparative genomics between closely related pathogens.</title>
        <authorList>
            <person name="Yamagishi J."/>
            <person name="Asada M."/>
            <person name="Hakimi H."/>
            <person name="Tanaka T.Q."/>
            <person name="Sugimoto C."/>
            <person name="Kawazu S."/>
        </authorList>
    </citation>
    <scope>NUCLEOTIDE SEQUENCE [LARGE SCALE GENOMIC DNA]</scope>
    <source>
        <strain evidence="7 8">Miyake</strain>
    </source>
</reference>
<dbReference type="InterPro" id="IPR000571">
    <property type="entry name" value="Znf_CCCH"/>
</dbReference>
<keyword evidence="1 4" id="KW-0479">Metal-binding</keyword>
<accession>A0A2H6KBR2</accession>
<dbReference type="GeneID" id="39874202"/>
<feature type="compositionally biased region" description="Basic and acidic residues" evidence="5">
    <location>
        <begin position="419"/>
        <end position="445"/>
    </location>
</feature>
<keyword evidence="2 4" id="KW-0863">Zinc-finger</keyword>
<sequence length="586" mass="65951">MPILSEEDLERFRTKVCSMAASMRCDFGVERCNYSHNVYWARRCPFYLRDSTILRYIPAICPDVELGPGTTILKNTCPRGNNCAFAHSLEEMHYHPLVYKTEICDDYREGSCRTYYCHKVHGLAEYRIPREYVLPRKRGLPIPEFKHVTIVDNVRGFQSGVSSCGHLKDKNRLGRIHEGHRGALYGAFSQINQHSMLTSSPDSMLQTYPTHSQGMDPSHQLSRWQSYNPRSTSYIDQSHSFGQASMSQRSPVRSQDRNALLLDRFCRSNEELLSSFPMDPTATESSDKLNAMRWSEDRLDPTISPDGKNRPQSSAFPMLFVDELSDVNMQNRNLGTDGIPTRSEGYSNPLGVTTHADESSEPIGRSSMPWYDRMSCDESMSTSKKPLPPSAITSLDTMFQHSMRVQDPRTAVTKTEGSPLRRESVEPSSEEHSGRSGRPNVERKVGGWKDASSVLHALSLQCMSEEDAPVKCSESKEVNASLLDYVYRTVAQQCQLIAGKCVQKADNYANMNEICKDTYNLWQLLSSIRGMLYEGTPVVASTTAEETCKSEADEETSHWSSVSGFYCELVDSEEDDSSSAKCSEAD</sequence>
<evidence type="ECO:0000256" key="4">
    <source>
        <dbReference type="PROSITE-ProRule" id="PRU00723"/>
    </source>
</evidence>
<keyword evidence="3 4" id="KW-0862">Zinc</keyword>
<feature type="domain" description="C3H1-type" evidence="6">
    <location>
        <begin position="55"/>
        <end position="90"/>
    </location>
</feature>
<keyword evidence="8" id="KW-1185">Reference proteome</keyword>
<dbReference type="VEuPathDB" id="PiroplasmaDB:BOVATA_019250"/>
<dbReference type="AlphaFoldDB" id="A0A2H6KBR2"/>
<dbReference type="InterPro" id="IPR045234">
    <property type="entry name" value="Unkempt-like"/>
</dbReference>
<dbReference type="PANTHER" id="PTHR14493">
    <property type="entry name" value="UNKEMPT FAMILY MEMBER"/>
    <property type="match status" value="1"/>
</dbReference>
<evidence type="ECO:0000256" key="2">
    <source>
        <dbReference type="ARBA" id="ARBA00022771"/>
    </source>
</evidence>